<evidence type="ECO:0000313" key="2">
    <source>
        <dbReference type="EMBL" id="ORM67055.1"/>
    </source>
</evidence>
<dbReference type="OrthoDB" id="7060796at2"/>
<dbReference type="InterPro" id="IPR009883">
    <property type="entry name" value="YgfX"/>
</dbReference>
<dbReference type="EMBL" id="MLFR01000029">
    <property type="protein sequence ID" value="ORM67055.1"/>
    <property type="molecule type" value="Genomic_DNA"/>
</dbReference>
<reference evidence="2 3" key="1">
    <citation type="journal article" date="2017" name="Antonie Van Leeuwenhoek">
        <title>Phylogenomic resolution of the bacterial genus Pantoea and its relationship with Erwinia and Tatumella.</title>
        <authorList>
            <person name="Palmer M."/>
            <person name="Steenkamp E.T."/>
            <person name="Coetzee M.P."/>
            <person name="Chan W.Y."/>
            <person name="van Zyl E."/>
            <person name="De Maayer P."/>
            <person name="Coutinho T.A."/>
            <person name="Blom J."/>
            <person name="Smits T.H."/>
            <person name="Duffy B."/>
            <person name="Venter S.N."/>
        </authorList>
    </citation>
    <scope>NUCLEOTIDE SEQUENCE [LARGE SCALE GENOMIC DNA]</scope>
    <source>
        <strain evidence="2 3">LMG 26275</strain>
    </source>
</reference>
<keyword evidence="1" id="KW-0812">Transmembrane</keyword>
<comment type="caution">
    <text evidence="2">The sequence shown here is derived from an EMBL/GenBank/DDBJ whole genome shotgun (WGS) entry which is preliminary data.</text>
</comment>
<dbReference type="Proteomes" id="UP000193558">
    <property type="component" value="Unassembled WGS sequence"/>
</dbReference>
<evidence type="ECO:0000256" key="1">
    <source>
        <dbReference type="SAM" id="Phobius"/>
    </source>
</evidence>
<evidence type="ECO:0008006" key="4">
    <source>
        <dbReference type="Google" id="ProtNLM"/>
    </source>
</evidence>
<dbReference type="Pfam" id="PF07254">
    <property type="entry name" value="Cpta_toxin"/>
    <property type="match status" value="1"/>
</dbReference>
<accession>A0A1X1CRL0</accession>
<feature type="transmembrane region" description="Helical" evidence="1">
    <location>
        <begin position="18"/>
        <end position="36"/>
    </location>
</feature>
<protein>
    <recommendedName>
        <fullName evidence="4">Toxin CptA</fullName>
    </recommendedName>
</protein>
<gene>
    <name evidence="2" type="ORF">HA51_21360</name>
</gene>
<sequence>MNAAPFQCDLQPSRSARVLNVTLILLVAGVLLSLSWPVEWRWGKAPLLILLLLECWRHERRLMQRRGRLVLDEQGNWLWGGAPWRLARKPDWLPYGVLLDMRNPQGKRWRLWLMHDNLPPYEWCTLRACCFLQEDARPD</sequence>
<proteinExistence type="predicted"/>
<name>A0A1X1CRL0_9GAMM</name>
<evidence type="ECO:0000313" key="3">
    <source>
        <dbReference type="Proteomes" id="UP000193558"/>
    </source>
</evidence>
<keyword evidence="1" id="KW-0472">Membrane</keyword>
<keyword evidence="1" id="KW-1133">Transmembrane helix</keyword>
<organism evidence="2 3">
    <name type="scientific">Pantoea rwandensis</name>
    <dbReference type="NCBI Taxonomy" id="1076550"/>
    <lineage>
        <taxon>Bacteria</taxon>
        <taxon>Pseudomonadati</taxon>
        <taxon>Pseudomonadota</taxon>
        <taxon>Gammaproteobacteria</taxon>
        <taxon>Enterobacterales</taxon>
        <taxon>Erwiniaceae</taxon>
        <taxon>Pantoea</taxon>
    </lineage>
</organism>
<dbReference type="AlphaFoldDB" id="A0A1X1CRL0"/>